<evidence type="ECO:0000256" key="1">
    <source>
        <dbReference type="HAMAP-Rule" id="MF_02104"/>
    </source>
</evidence>
<dbReference type="PANTHER" id="PTHR43682:SF1">
    <property type="entry name" value="LACTATE UTILIZATION PROTEIN C"/>
    <property type="match status" value="1"/>
</dbReference>
<gene>
    <name evidence="1" type="primary">lutC</name>
    <name evidence="3" type="ORF">ACFQ5D_16825</name>
</gene>
<dbReference type="Proteomes" id="UP001597340">
    <property type="component" value="Unassembled WGS sequence"/>
</dbReference>
<dbReference type="InterPro" id="IPR037171">
    <property type="entry name" value="NagB/RpiA_transferase-like"/>
</dbReference>
<comment type="function">
    <text evidence="1">Is involved in L-lactate degradation and allows cells to grow with lactate as the sole carbon source.</text>
</comment>
<keyword evidence="4" id="KW-1185">Reference proteome</keyword>
<dbReference type="Gene3D" id="3.40.50.10420">
    <property type="entry name" value="NagB/RpiA/CoA transferase-like"/>
    <property type="match status" value="1"/>
</dbReference>
<comment type="caution">
    <text evidence="3">The sequence shown here is derived from an EMBL/GenBank/DDBJ whole genome shotgun (WGS) entry which is preliminary data.</text>
</comment>
<name>A0ABW4DJD3_9BACL</name>
<evidence type="ECO:0000259" key="2">
    <source>
        <dbReference type="Pfam" id="PF02589"/>
    </source>
</evidence>
<dbReference type="Pfam" id="PF02589">
    <property type="entry name" value="LUD_dom"/>
    <property type="match status" value="1"/>
</dbReference>
<evidence type="ECO:0000313" key="3">
    <source>
        <dbReference type="EMBL" id="MFD1463015.1"/>
    </source>
</evidence>
<reference evidence="4" key="1">
    <citation type="journal article" date="2019" name="Int. J. Syst. Evol. Microbiol.">
        <title>The Global Catalogue of Microorganisms (GCM) 10K type strain sequencing project: providing services to taxonomists for standard genome sequencing and annotation.</title>
        <authorList>
            <consortium name="The Broad Institute Genomics Platform"/>
            <consortium name="The Broad Institute Genome Sequencing Center for Infectious Disease"/>
            <person name="Wu L."/>
            <person name="Ma J."/>
        </authorList>
    </citation>
    <scope>NUCLEOTIDE SEQUENCE [LARGE SCALE GENOMIC DNA]</scope>
    <source>
        <strain evidence="4">CCM 9147</strain>
    </source>
</reference>
<dbReference type="PANTHER" id="PTHR43682">
    <property type="entry name" value="LACTATE UTILIZATION PROTEIN C"/>
    <property type="match status" value="1"/>
</dbReference>
<protein>
    <recommendedName>
        <fullName evidence="1">Lactate utilization protein C</fullName>
    </recommendedName>
</protein>
<dbReference type="InterPro" id="IPR024185">
    <property type="entry name" value="FTHF_cligase-like_sf"/>
</dbReference>
<dbReference type="RefSeq" id="WP_229525772.1">
    <property type="nucleotide sequence ID" value="NZ_JAFFQR010000105.1"/>
</dbReference>
<dbReference type="InterPro" id="IPR003741">
    <property type="entry name" value="LUD_dom"/>
</dbReference>
<sequence>MNIPNRDTFLAKLSDKLGRKRPDTVHRPEWKLSPQWRVFEGFTQDQLVLKLEDQCRDIHTDVKRTTTSQLVDTLHAVIQAWKANSVIYANDERFDQFGIKEYLNNMSQCRKWDSRDKEECIAFAKNADIGITFSDITLAESGTVVLFNDGIKGRPVSLLPESYIALVPKSSIVPRLTQAVKTIHERNLKEEEIPVCVNFISGPSNSADIEMNLVVGVHGPVRTTYIVIDDQ</sequence>
<evidence type="ECO:0000313" key="4">
    <source>
        <dbReference type="Proteomes" id="UP001597340"/>
    </source>
</evidence>
<feature type="domain" description="LUD" evidence="2">
    <location>
        <begin position="50"/>
        <end position="228"/>
    </location>
</feature>
<proteinExistence type="inferred from homology"/>
<dbReference type="HAMAP" id="MF_02104">
    <property type="entry name" value="LutC"/>
    <property type="match status" value="1"/>
</dbReference>
<dbReference type="EMBL" id="JBHTNZ010000025">
    <property type="protein sequence ID" value="MFD1463015.1"/>
    <property type="molecule type" value="Genomic_DNA"/>
</dbReference>
<dbReference type="InterPro" id="IPR022823">
    <property type="entry name" value="LutC"/>
</dbReference>
<comment type="similarity">
    <text evidence="1">Belongs to the LutC/YkgG family.</text>
</comment>
<dbReference type="SUPFAM" id="SSF100950">
    <property type="entry name" value="NagB/RpiA/CoA transferase-like"/>
    <property type="match status" value="1"/>
</dbReference>
<organism evidence="3 4">
    <name type="scientific">Paenibacillus farraposensis</name>
    <dbReference type="NCBI Taxonomy" id="2807095"/>
    <lineage>
        <taxon>Bacteria</taxon>
        <taxon>Bacillati</taxon>
        <taxon>Bacillota</taxon>
        <taxon>Bacilli</taxon>
        <taxon>Bacillales</taxon>
        <taxon>Paenibacillaceae</taxon>
        <taxon>Paenibacillus</taxon>
    </lineage>
</organism>
<accession>A0ABW4DJD3</accession>